<dbReference type="Proteomes" id="UP000634229">
    <property type="component" value="Unassembled WGS sequence"/>
</dbReference>
<organism evidence="1 2">
    <name type="scientific">Streptomyces coffeae</name>
    <dbReference type="NCBI Taxonomy" id="621382"/>
    <lineage>
        <taxon>Bacteria</taxon>
        <taxon>Bacillati</taxon>
        <taxon>Actinomycetota</taxon>
        <taxon>Actinomycetes</taxon>
        <taxon>Kitasatosporales</taxon>
        <taxon>Streptomycetaceae</taxon>
        <taxon>Streptomyces</taxon>
    </lineage>
</organism>
<evidence type="ECO:0000313" key="2">
    <source>
        <dbReference type="Proteomes" id="UP000634229"/>
    </source>
</evidence>
<gene>
    <name evidence="1" type="ORF">JK363_27100</name>
</gene>
<comment type="caution">
    <text evidence="1">The sequence shown here is derived from an EMBL/GenBank/DDBJ whole genome shotgun (WGS) entry which is preliminary data.</text>
</comment>
<accession>A0ABS1NJR0</accession>
<reference evidence="1 2" key="1">
    <citation type="submission" date="2021-01" db="EMBL/GenBank/DDBJ databases">
        <title>WGS of actinomycetes isolated from Thailand.</title>
        <authorList>
            <person name="Thawai C."/>
        </authorList>
    </citation>
    <scope>NUCLEOTIDE SEQUENCE [LARGE SCALE GENOMIC DNA]</scope>
    <source>
        <strain evidence="1 2">CA1R205</strain>
    </source>
</reference>
<dbReference type="RefSeq" id="WP_201878055.1">
    <property type="nucleotide sequence ID" value="NZ_JAERRF010000018.1"/>
</dbReference>
<sequence>MSRIALLEPPCTDQAGALLARMMPGDAPPIGLFRMFARNLPMADAMHGWGRYELGSRLTSLDGGRHA</sequence>
<dbReference type="EMBL" id="JAERRF010000018">
    <property type="protein sequence ID" value="MBL1100276.1"/>
    <property type="molecule type" value="Genomic_DNA"/>
</dbReference>
<name>A0ABS1NJR0_9ACTN</name>
<protein>
    <submittedName>
        <fullName evidence="1">Uncharacterized protein</fullName>
    </submittedName>
</protein>
<proteinExistence type="predicted"/>
<evidence type="ECO:0000313" key="1">
    <source>
        <dbReference type="EMBL" id="MBL1100276.1"/>
    </source>
</evidence>
<keyword evidence="2" id="KW-1185">Reference proteome</keyword>